<feature type="region of interest" description="Disordered" evidence="1">
    <location>
        <begin position="491"/>
        <end position="545"/>
    </location>
</feature>
<dbReference type="EMBL" id="HBUE01310470">
    <property type="protein sequence ID" value="CAG6583037.1"/>
    <property type="molecule type" value="Transcribed_RNA"/>
</dbReference>
<feature type="compositionally biased region" description="Low complexity" evidence="1">
    <location>
        <begin position="531"/>
        <end position="545"/>
    </location>
</feature>
<dbReference type="EMBL" id="HBUE01204221">
    <property type="protein sequence ID" value="CAG6531181.1"/>
    <property type="molecule type" value="Transcribed_RNA"/>
</dbReference>
<evidence type="ECO:0000313" key="2">
    <source>
        <dbReference type="EMBL" id="CAG6484666.1"/>
    </source>
</evidence>
<name>A0A8D8C018_CULPI</name>
<organism evidence="2">
    <name type="scientific">Culex pipiens</name>
    <name type="common">House mosquito</name>
    <dbReference type="NCBI Taxonomy" id="7175"/>
    <lineage>
        <taxon>Eukaryota</taxon>
        <taxon>Metazoa</taxon>
        <taxon>Ecdysozoa</taxon>
        <taxon>Arthropoda</taxon>
        <taxon>Hexapoda</taxon>
        <taxon>Insecta</taxon>
        <taxon>Pterygota</taxon>
        <taxon>Neoptera</taxon>
        <taxon>Endopterygota</taxon>
        <taxon>Diptera</taxon>
        <taxon>Nematocera</taxon>
        <taxon>Culicoidea</taxon>
        <taxon>Culicidae</taxon>
        <taxon>Culicinae</taxon>
        <taxon>Culicini</taxon>
        <taxon>Culex</taxon>
        <taxon>Culex</taxon>
    </lineage>
</organism>
<dbReference type="EMBL" id="HBUE01099815">
    <property type="protein sequence ID" value="CAG6484666.1"/>
    <property type="molecule type" value="Transcribed_RNA"/>
</dbReference>
<feature type="compositionally biased region" description="Basic and acidic residues" evidence="1">
    <location>
        <begin position="410"/>
        <end position="422"/>
    </location>
</feature>
<dbReference type="EMBL" id="HBUE01310469">
    <property type="protein sequence ID" value="CAG6583035.1"/>
    <property type="molecule type" value="Transcribed_RNA"/>
</dbReference>
<protein>
    <submittedName>
        <fullName evidence="2">(northern house mosquito) hypothetical protein</fullName>
    </submittedName>
</protein>
<feature type="compositionally biased region" description="Basic residues" evidence="1">
    <location>
        <begin position="32"/>
        <end position="41"/>
    </location>
</feature>
<feature type="compositionally biased region" description="Basic and acidic residues" evidence="1">
    <location>
        <begin position="22"/>
        <end position="31"/>
    </location>
</feature>
<feature type="region of interest" description="Disordered" evidence="1">
    <location>
        <begin position="612"/>
        <end position="635"/>
    </location>
</feature>
<accession>A0A8D8C018</accession>
<feature type="region of interest" description="Disordered" evidence="1">
    <location>
        <begin position="400"/>
        <end position="429"/>
    </location>
</feature>
<sequence length="674" mass="78962">MSAQGGGSSKSNKKNSKSSAKSFDKKEDVRSHYHKEGKHNMQKSFDRNWEKWEKFREKKMEMMKVHKYNVEQRQKNENQDRMFYRHHFNYHPVKRPKRKTSLDPNWYTENIYSNQSIDNSDGEQALAIVNSYQSRKPQVYRDINGNLDDEIGGIFSIGGQFERTYRYPKSNSCCFGGSSSLTINNVKSKIPKSHSFSTSRNMGANMHTGRSYNCNSYEMAEFPGHTIPGSGRLVHYNGGNLRPLGMRFCDREGCFNETCFSKDSKNIHHNNNNLMKEWNQRNRNNIRRTMASARPMHVMEEDFDLFEDEEGSELEFYNDDNSIGFENFEDRYYYNRMPFNDNLDRSYRHERSKHMLRGNLDRISKFVDDFHFDKSFEDVFNQNCYIEHCEDKMKRNDFLSPPPHIPKNKSMLEVKPPSKYDDTSSDSTDLELDDFNFDFEKYWEDLEKPSPTSPSELLENRAQKKVKNVNINRYNNGTVIDIYHDDDPYHSHHHYRETSPEKNNNFHCTLSPPSLSKFPRGDERNNIGTDNSKNPSSKRNNNNISNNSSAISFLNNIFSIYKPSKYSPLNCHVEHNYLKNIPAKKMNIANPSGCVGNPHRELDNSVKRPLTVHPSKQYSQRSHHGTRSHKDPQAKFQIIPDKTGLKISPLYETSADYRKTKYKLKSTSRPLSFW</sequence>
<dbReference type="EMBL" id="HBUE01204220">
    <property type="protein sequence ID" value="CAG6531179.1"/>
    <property type="molecule type" value="Transcribed_RNA"/>
</dbReference>
<feature type="region of interest" description="Disordered" evidence="1">
    <location>
        <begin position="1"/>
        <end position="42"/>
    </location>
</feature>
<feature type="compositionally biased region" description="Basic and acidic residues" evidence="1">
    <location>
        <begin position="491"/>
        <end position="500"/>
    </location>
</feature>
<proteinExistence type="predicted"/>
<dbReference type="AlphaFoldDB" id="A0A8D8C018"/>
<reference evidence="2" key="1">
    <citation type="submission" date="2021-05" db="EMBL/GenBank/DDBJ databases">
        <authorList>
            <person name="Alioto T."/>
            <person name="Alioto T."/>
            <person name="Gomez Garrido J."/>
        </authorList>
    </citation>
    <scope>NUCLEOTIDE SEQUENCE</scope>
</reference>
<feature type="compositionally biased region" description="Polar residues" evidence="1">
    <location>
        <begin position="501"/>
        <end position="514"/>
    </location>
</feature>
<evidence type="ECO:0000256" key="1">
    <source>
        <dbReference type="SAM" id="MobiDB-lite"/>
    </source>
</evidence>